<dbReference type="OMA" id="RVSMYMH"/>
<dbReference type="Gene3D" id="3.60.20.10">
    <property type="entry name" value="Glutamine Phosphoribosylpyrophosphate, subunit 1, domain 1"/>
    <property type="match status" value="1"/>
</dbReference>
<dbReference type="InterPro" id="IPR050115">
    <property type="entry name" value="Proteasome_alpha"/>
</dbReference>
<dbReference type="Proteomes" id="UP000054408">
    <property type="component" value="Unassembled WGS sequence"/>
</dbReference>
<dbReference type="InterPro" id="IPR029055">
    <property type="entry name" value="Ntn_hydrolases_N"/>
</dbReference>
<dbReference type="CDD" id="cd03751">
    <property type="entry name" value="proteasome_alpha_type_3"/>
    <property type="match status" value="1"/>
</dbReference>
<dbReference type="eggNOG" id="KOG0184">
    <property type="taxonomic scope" value="Eukaryota"/>
</dbReference>
<dbReference type="Pfam" id="PF10584">
    <property type="entry name" value="Proteasome_A_N"/>
    <property type="match status" value="1"/>
</dbReference>
<dbReference type="InterPro" id="IPR000426">
    <property type="entry name" value="Proteasome_asu_N"/>
</dbReference>
<evidence type="ECO:0000256" key="4">
    <source>
        <dbReference type="ARBA" id="ARBA00023242"/>
    </source>
</evidence>
<dbReference type="SUPFAM" id="SSF56235">
    <property type="entry name" value="N-terminal nucleophile aminohydrolases (Ntn hydrolases)"/>
    <property type="match status" value="1"/>
</dbReference>
<evidence type="ECO:0000256" key="3">
    <source>
        <dbReference type="ARBA" id="ARBA00022942"/>
    </source>
</evidence>
<name>A0A0L0D382_THETB</name>
<dbReference type="GO" id="GO:0005737">
    <property type="term" value="C:cytoplasm"/>
    <property type="evidence" value="ECO:0007669"/>
    <property type="project" value="UniProtKB-SubCell"/>
</dbReference>
<proteinExistence type="inferred from homology"/>
<dbReference type="FunFam" id="3.60.20.10:FF:000007">
    <property type="entry name" value="Proteasome subunit alpha type"/>
    <property type="match status" value="1"/>
</dbReference>
<dbReference type="GO" id="GO:0019773">
    <property type="term" value="C:proteasome core complex, alpha-subunit complex"/>
    <property type="evidence" value="ECO:0007669"/>
    <property type="project" value="UniProtKB-UniRule"/>
</dbReference>
<evidence type="ECO:0000259" key="7">
    <source>
        <dbReference type="PROSITE" id="PS00388"/>
    </source>
</evidence>
<dbReference type="OrthoDB" id="40134at2759"/>
<dbReference type="PROSITE" id="PS51475">
    <property type="entry name" value="PROTEASOME_ALPHA_2"/>
    <property type="match status" value="1"/>
</dbReference>
<dbReference type="InterPro" id="IPR001353">
    <property type="entry name" value="Proteasome_sua/b"/>
</dbReference>
<dbReference type="GO" id="GO:0006511">
    <property type="term" value="P:ubiquitin-dependent protein catabolic process"/>
    <property type="evidence" value="ECO:0007669"/>
    <property type="project" value="InterPro"/>
</dbReference>
<dbReference type="Pfam" id="PF00227">
    <property type="entry name" value="Proteasome"/>
    <property type="match status" value="1"/>
</dbReference>
<dbReference type="GO" id="GO:0005634">
    <property type="term" value="C:nucleus"/>
    <property type="evidence" value="ECO:0007669"/>
    <property type="project" value="UniProtKB-SubCell"/>
</dbReference>
<dbReference type="RefSeq" id="XP_013760047.1">
    <property type="nucleotide sequence ID" value="XM_013904593.1"/>
</dbReference>
<evidence type="ECO:0000313" key="9">
    <source>
        <dbReference type="Proteomes" id="UP000054408"/>
    </source>
</evidence>
<sequence>MSSIGTGYDLSSTTYSPDGRVFQVEYASKAVDNSGTAVGIRVSDGVVFGVEKLLISPMLLHGSNRRVSTIGRHIGVASSGLVADARALINRGNQEANAWKSTYGEEISVKVLTERLASFAQVYTLYGGVRPFGCALLLGSWTEAAGPQLYMIQPSGEAYGYFGVAVGKGKAACKTDIEKLDLESMTCEEAVVEIAKMIHSVHDSDKDKEYELELSWVCRASGGRHQLVPAELRDSALAIATAESSDDDSSSDDD</sequence>
<dbReference type="GeneID" id="25562817"/>
<keyword evidence="4 6" id="KW-0539">Nucleus</keyword>
<protein>
    <recommendedName>
        <fullName evidence="6">Proteasome subunit alpha type</fullName>
    </recommendedName>
</protein>
<feature type="domain" description="Proteasome alpha-type subunits" evidence="7">
    <location>
        <begin position="8"/>
        <end position="30"/>
    </location>
</feature>
<evidence type="ECO:0000256" key="6">
    <source>
        <dbReference type="RuleBase" id="RU000551"/>
    </source>
</evidence>
<keyword evidence="3 5" id="KW-0647">Proteasome</keyword>
<reference evidence="8 9" key="1">
    <citation type="submission" date="2010-05" db="EMBL/GenBank/DDBJ databases">
        <title>The Genome Sequence of Thecamonas trahens ATCC 50062.</title>
        <authorList>
            <consortium name="The Broad Institute Genome Sequencing Platform"/>
            <person name="Russ C."/>
            <person name="Cuomo C."/>
            <person name="Shea T."/>
            <person name="Young S.K."/>
            <person name="Zeng Q."/>
            <person name="Koehrsen M."/>
            <person name="Haas B."/>
            <person name="Borodovsky M."/>
            <person name="Guigo R."/>
            <person name="Alvarado L."/>
            <person name="Berlin A."/>
            <person name="Bochicchio J."/>
            <person name="Borenstein D."/>
            <person name="Chapman S."/>
            <person name="Chen Z."/>
            <person name="Freedman E."/>
            <person name="Gellesch M."/>
            <person name="Goldberg J."/>
            <person name="Griggs A."/>
            <person name="Gujja S."/>
            <person name="Heilman E."/>
            <person name="Heiman D."/>
            <person name="Hepburn T."/>
            <person name="Howarth C."/>
            <person name="Jen D."/>
            <person name="Larson L."/>
            <person name="Mehta T."/>
            <person name="Park D."/>
            <person name="Pearson M."/>
            <person name="Roberts A."/>
            <person name="Saif S."/>
            <person name="Shenoy N."/>
            <person name="Sisk P."/>
            <person name="Stolte C."/>
            <person name="Sykes S."/>
            <person name="Thomson T."/>
            <person name="Walk T."/>
            <person name="White J."/>
            <person name="Yandava C."/>
            <person name="Burger G."/>
            <person name="Gray M.W."/>
            <person name="Holland P.W.H."/>
            <person name="King N."/>
            <person name="Lang F.B.F."/>
            <person name="Roger A.J."/>
            <person name="Ruiz-Trillo I."/>
            <person name="Lander E."/>
            <person name="Nusbaum C."/>
        </authorList>
    </citation>
    <scope>NUCLEOTIDE SEQUENCE [LARGE SCALE GENOMIC DNA]</scope>
    <source>
        <strain evidence="8 9">ATCC 50062</strain>
    </source>
</reference>
<gene>
    <name evidence="8" type="ORF">AMSG_03197</name>
</gene>
<accession>A0A0L0D382</accession>
<dbReference type="STRING" id="461836.A0A0L0D382"/>
<comment type="subunit">
    <text evidence="6">The 26S proteasome consists of a 20S proteasome core and two 19S regulatory subunits.</text>
</comment>
<evidence type="ECO:0000313" key="8">
    <source>
        <dbReference type="EMBL" id="KNC46769.1"/>
    </source>
</evidence>
<comment type="subcellular location">
    <subcellularLocation>
        <location evidence="6">Cytoplasm</location>
    </subcellularLocation>
    <subcellularLocation>
        <location evidence="6">Nucleus</location>
    </subcellularLocation>
</comment>
<dbReference type="EMBL" id="GL349444">
    <property type="protein sequence ID" value="KNC46769.1"/>
    <property type="molecule type" value="Genomic_DNA"/>
</dbReference>
<dbReference type="InterPro" id="IPR023332">
    <property type="entry name" value="Proteasome_alpha-type"/>
</dbReference>
<dbReference type="PANTHER" id="PTHR11599">
    <property type="entry name" value="PROTEASOME SUBUNIT ALPHA/BETA"/>
    <property type="match status" value="1"/>
</dbReference>
<keyword evidence="2 6" id="KW-0963">Cytoplasm</keyword>
<evidence type="ECO:0000256" key="2">
    <source>
        <dbReference type="ARBA" id="ARBA00022490"/>
    </source>
</evidence>
<dbReference type="SMART" id="SM00948">
    <property type="entry name" value="Proteasome_A_N"/>
    <property type="match status" value="1"/>
</dbReference>
<evidence type="ECO:0000256" key="1">
    <source>
        <dbReference type="ARBA" id="ARBA00002000"/>
    </source>
</evidence>
<comment type="similarity">
    <text evidence="5 6">Belongs to the peptidase T1A family.</text>
</comment>
<organism evidence="8 9">
    <name type="scientific">Thecamonas trahens ATCC 50062</name>
    <dbReference type="NCBI Taxonomy" id="461836"/>
    <lineage>
        <taxon>Eukaryota</taxon>
        <taxon>Apusozoa</taxon>
        <taxon>Apusomonadida</taxon>
        <taxon>Apusomonadidae</taxon>
        <taxon>Thecamonas</taxon>
    </lineage>
</organism>
<evidence type="ECO:0000256" key="5">
    <source>
        <dbReference type="PROSITE-ProRule" id="PRU00808"/>
    </source>
</evidence>
<keyword evidence="9" id="KW-1185">Reference proteome</keyword>
<comment type="function">
    <text evidence="1">The proteasome is a multicatalytic proteinase complex which is characterized by its ability to cleave peptides with Arg, Phe, Tyr, Leu, and Glu adjacent to the leaving group at neutral or slightly basic pH. The proteasome has an ATP-dependent proteolytic activity.</text>
</comment>
<dbReference type="PROSITE" id="PS00388">
    <property type="entry name" value="PROTEASOME_ALPHA_1"/>
    <property type="match status" value="1"/>
</dbReference>
<dbReference type="AlphaFoldDB" id="A0A0L0D382"/>